<comment type="caution">
    <text evidence="1">The sequence shown here is derived from an EMBL/GenBank/DDBJ whole genome shotgun (WGS) entry which is preliminary data.</text>
</comment>
<sequence length="178" mass="20800">MSPAQQITIEAKLTAWNATLRELKICEKSFSQALFKKFKKYLILKSSNKQYKFFNEIEDVQASVEEQIGLENYETLLNTLSDAGSLHKQDKVLGKYRMHSKDTYLQKLLFQYSMMSFLQLVGDRPTLKAFSLVLPYIQKHLNYCKLSKTTFSNLVQIMRNIVDYCLTELHEPQIRTLV</sequence>
<evidence type="ECO:0000313" key="1">
    <source>
        <dbReference type="EMBL" id="TNV82806.1"/>
    </source>
</evidence>
<proteinExistence type="predicted"/>
<dbReference type="Proteomes" id="UP000785679">
    <property type="component" value="Unassembled WGS sequence"/>
</dbReference>
<keyword evidence="2" id="KW-1185">Reference proteome</keyword>
<protein>
    <submittedName>
        <fullName evidence="1">Uncharacterized protein</fullName>
    </submittedName>
</protein>
<dbReference type="EMBL" id="RRYP01004513">
    <property type="protein sequence ID" value="TNV82806.1"/>
    <property type="molecule type" value="Genomic_DNA"/>
</dbReference>
<evidence type="ECO:0000313" key="2">
    <source>
        <dbReference type="Proteomes" id="UP000785679"/>
    </source>
</evidence>
<accession>A0A8J8T604</accession>
<gene>
    <name evidence="1" type="ORF">FGO68_gene10956</name>
</gene>
<name>A0A8J8T604_HALGN</name>
<dbReference type="AlphaFoldDB" id="A0A8J8T604"/>
<organism evidence="1 2">
    <name type="scientific">Halteria grandinella</name>
    <dbReference type="NCBI Taxonomy" id="5974"/>
    <lineage>
        <taxon>Eukaryota</taxon>
        <taxon>Sar</taxon>
        <taxon>Alveolata</taxon>
        <taxon>Ciliophora</taxon>
        <taxon>Intramacronucleata</taxon>
        <taxon>Spirotrichea</taxon>
        <taxon>Stichotrichia</taxon>
        <taxon>Sporadotrichida</taxon>
        <taxon>Halteriidae</taxon>
        <taxon>Halteria</taxon>
    </lineage>
</organism>
<reference evidence="1" key="1">
    <citation type="submission" date="2019-06" db="EMBL/GenBank/DDBJ databases">
        <authorList>
            <person name="Zheng W."/>
        </authorList>
    </citation>
    <scope>NUCLEOTIDE SEQUENCE</scope>
    <source>
        <strain evidence="1">QDHG01</strain>
    </source>
</reference>